<name>A0A0C9YFR1_9AGAR</name>
<dbReference type="EMBL" id="KN838539">
    <property type="protein sequence ID" value="KIK09252.1"/>
    <property type="molecule type" value="Genomic_DNA"/>
</dbReference>
<organism evidence="2 3">
    <name type="scientific">Laccaria amethystina LaAM-08-1</name>
    <dbReference type="NCBI Taxonomy" id="1095629"/>
    <lineage>
        <taxon>Eukaryota</taxon>
        <taxon>Fungi</taxon>
        <taxon>Dikarya</taxon>
        <taxon>Basidiomycota</taxon>
        <taxon>Agaricomycotina</taxon>
        <taxon>Agaricomycetes</taxon>
        <taxon>Agaricomycetidae</taxon>
        <taxon>Agaricales</taxon>
        <taxon>Agaricineae</taxon>
        <taxon>Hydnangiaceae</taxon>
        <taxon>Laccaria</taxon>
    </lineage>
</organism>
<dbReference type="HOGENOM" id="CLU_2612497_0_0_1"/>
<sequence>QPQPSSLLPLYLYLLRHKTCRAAWSLAMLSPADVLDSPVSKSTLLFRATSPIFLPSQHEPRSATPALVVPTLSRHPHRA</sequence>
<dbReference type="AlphaFoldDB" id="A0A0C9YFR1"/>
<gene>
    <name evidence="2" type="ORF">K443DRAFT_83098</name>
</gene>
<evidence type="ECO:0000313" key="2">
    <source>
        <dbReference type="EMBL" id="KIK09252.1"/>
    </source>
</evidence>
<feature type="non-terminal residue" evidence="2">
    <location>
        <position position="1"/>
    </location>
</feature>
<feature type="region of interest" description="Disordered" evidence="1">
    <location>
        <begin position="57"/>
        <end position="79"/>
    </location>
</feature>
<protein>
    <submittedName>
        <fullName evidence="2">Uncharacterized protein</fullName>
    </submittedName>
</protein>
<keyword evidence="3" id="KW-1185">Reference proteome</keyword>
<evidence type="ECO:0000313" key="3">
    <source>
        <dbReference type="Proteomes" id="UP000054477"/>
    </source>
</evidence>
<accession>A0A0C9YFR1</accession>
<reference evidence="2 3" key="1">
    <citation type="submission" date="2014-04" db="EMBL/GenBank/DDBJ databases">
        <authorList>
            <consortium name="DOE Joint Genome Institute"/>
            <person name="Kuo A."/>
            <person name="Kohler A."/>
            <person name="Nagy L.G."/>
            <person name="Floudas D."/>
            <person name="Copeland A."/>
            <person name="Barry K.W."/>
            <person name="Cichocki N."/>
            <person name="Veneault-Fourrey C."/>
            <person name="LaButti K."/>
            <person name="Lindquist E.A."/>
            <person name="Lipzen A."/>
            <person name="Lundell T."/>
            <person name="Morin E."/>
            <person name="Murat C."/>
            <person name="Sun H."/>
            <person name="Tunlid A."/>
            <person name="Henrissat B."/>
            <person name="Grigoriev I.V."/>
            <person name="Hibbett D.S."/>
            <person name="Martin F."/>
            <person name="Nordberg H.P."/>
            <person name="Cantor M.N."/>
            <person name="Hua S.X."/>
        </authorList>
    </citation>
    <scope>NUCLEOTIDE SEQUENCE [LARGE SCALE GENOMIC DNA]</scope>
    <source>
        <strain evidence="2 3">LaAM-08-1</strain>
    </source>
</reference>
<dbReference type="Proteomes" id="UP000054477">
    <property type="component" value="Unassembled WGS sequence"/>
</dbReference>
<reference evidence="3" key="2">
    <citation type="submission" date="2015-01" db="EMBL/GenBank/DDBJ databases">
        <title>Evolutionary Origins and Diversification of the Mycorrhizal Mutualists.</title>
        <authorList>
            <consortium name="DOE Joint Genome Institute"/>
            <consortium name="Mycorrhizal Genomics Consortium"/>
            <person name="Kohler A."/>
            <person name="Kuo A."/>
            <person name="Nagy L.G."/>
            <person name="Floudas D."/>
            <person name="Copeland A."/>
            <person name="Barry K.W."/>
            <person name="Cichocki N."/>
            <person name="Veneault-Fourrey C."/>
            <person name="LaButti K."/>
            <person name="Lindquist E.A."/>
            <person name="Lipzen A."/>
            <person name="Lundell T."/>
            <person name="Morin E."/>
            <person name="Murat C."/>
            <person name="Riley R."/>
            <person name="Ohm R."/>
            <person name="Sun H."/>
            <person name="Tunlid A."/>
            <person name="Henrissat B."/>
            <person name="Grigoriev I.V."/>
            <person name="Hibbett D.S."/>
            <person name="Martin F."/>
        </authorList>
    </citation>
    <scope>NUCLEOTIDE SEQUENCE [LARGE SCALE GENOMIC DNA]</scope>
    <source>
        <strain evidence="3">LaAM-08-1</strain>
    </source>
</reference>
<proteinExistence type="predicted"/>
<evidence type="ECO:0000256" key="1">
    <source>
        <dbReference type="SAM" id="MobiDB-lite"/>
    </source>
</evidence>